<gene>
    <name evidence="1" type="ORF">KFK09_001654</name>
</gene>
<keyword evidence="2" id="KW-1185">Reference proteome</keyword>
<dbReference type="AlphaFoldDB" id="A0A8T3C7Z7"/>
<evidence type="ECO:0000313" key="1">
    <source>
        <dbReference type="EMBL" id="KAI0529107.1"/>
    </source>
</evidence>
<accession>A0A8T3C7Z7</accession>
<name>A0A8T3C7Z7_DENNO</name>
<reference evidence="1" key="1">
    <citation type="journal article" date="2022" name="Front. Genet.">
        <title>Chromosome-Scale Assembly of the Dendrobium nobile Genome Provides Insights Into the Molecular Mechanism of the Biosynthesis of the Medicinal Active Ingredient of Dendrobium.</title>
        <authorList>
            <person name="Xu Q."/>
            <person name="Niu S.-C."/>
            <person name="Li K.-L."/>
            <person name="Zheng P.-J."/>
            <person name="Zhang X.-J."/>
            <person name="Jia Y."/>
            <person name="Liu Y."/>
            <person name="Niu Y.-X."/>
            <person name="Yu L.-H."/>
            <person name="Chen D.-F."/>
            <person name="Zhang G.-Q."/>
        </authorList>
    </citation>
    <scope>NUCLEOTIDE SEQUENCE</scope>
    <source>
        <tissue evidence="1">Leaf</tissue>
    </source>
</reference>
<organism evidence="1 2">
    <name type="scientific">Dendrobium nobile</name>
    <name type="common">Orchid</name>
    <dbReference type="NCBI Taxonomy" id="94219"/>
    <lineage>
        <taxon>Eukaryota</taxon>
        <taxon>Viridiplantae</taxon>
        <taxon>Streptophyta</taxon>
        <taxon>Embryophyta</taxon>
        <taxon>Tracheophyta</taxon>
        <taxon>Spermatophyta</taxon>
        <taxon>Magnoliopsida</taxon>
        <taxon>Liliopsida</taxon>
        <taxon>Asparagales</taxon>
        <taxon>Orchidaceae</taxon>
        <taxon>Epidendroideae</taxon>
        <taxon>Malaxideae</taxon>
        <taxon>Dendrobiinae</taxon>
        <taxon>Dendrobium</taxon>
    </lineage>
</organism>
<dbReference type="EMBL" id="JAGYWB010000002">
    <property type="protein sequence ID" value="KAI0529107.1"/>
    <property type="molecule type" value="Genomic_DNA"/>
</dbReference>
<protein>
    <submittedName>
        <fullName evidence="1">Uncharacterized protein</fullName>
    </submittedName>
</protein>
<comment type="caution">
    <text evidence="1">The sequence shown here is derived from an EMBL/GenBank/DDBJ whole genome shotgun (WGS) entry which is preliminary data.</text>
</comment>
<proteinExistence type="predicted"/>
<evidence type="ECO:0000313" key="2">
    <source>
        <dbReference type="Proteomes" id="UP000829196"/>
    </source>
</evidence>
<dbReference type="Proteomes" id="UP000829196">
    <property type="component" value="Unassembled WGS sequence"/>
</dbReference>
<sequence length="56" mass="6619">MQKSHNYAMSNPKCNDHFKIKQSYSDIHSINHSIMQQSYNHTGMVGHKRERNQIFA</sequence>